<dbReference type="InterPro" id="IPR036513">
    <property type="entry name" value="STAS_dom_sf"/>
</dbReference>
<dbReference type="SUPFAM" id="SSF52091">
    <property type="entry name" value="SpoIIaa-like"/>
    <property type="match status" value="1"/>
</dbReference>
<dbReference type="Proteomes" id="UP001062165">
    <property type="component" value="Chromosome"/>
</dbReference>
<evidence type="ECO:0000313" key="2">
    <source>
        <dbReference type="Proteomes" id="UP001062165"/>
    </source>
</evidence>
<evidence type="ECO:0000313" key="1">
    <source>
        <dbReference type="EMBL" id="UXX78303.1"/>
    </source>
</evidence>
<accession>A0ABY6CZS6</accession>
<sequence length="121" mass="13956">MINLSLNKDQGYVILSINGPISVFDMENLTDEVDHYIEDFGKLAGLIIMVKKFPGWDNLDSFFHHVKFVKDHHKLISKVGFMTEDNLIKSFPSLANHFVKAELKRFDDGQMDEAVEWICSH</sequence>
<dbReference type="Pfam" id="PF11964">
    <property type="entry name" value="SpoIIAA-like"/>
    <property type="match status" value="1"/>
</dbReference>
<dbReference type="InterPro" id="IPR038396">
    <property type="entry name" value="SpoIIAA-like_sf"/>
</dbReference>
<organism evidence="1 2">
    <name type="scientific">Reichenbachiella carrageenanivorans</name>
    <dbReference type="NCBI Taxonomy" id="2979869"/>
    <lineage>
        <taxon>Bacteria</taxon>
        <taxon>Pseudomonadati</taxon>
        <taxon>Bacteroidota</taxon>
        <taxon>Cytophagia</taxon>
        <taxon>Cytophagales</taxon>
        <taxon>Reichenbachiellaceae</taxon>
        <taxon>Reichenbachiella</taxon>
    </lineage>
</organism>
<dbReference type="InterPro" id="IPR021866">
    <property type="entry name" value="SpoIIAA-like"/>
</dbReference>
<proteinExistence type="predicted"/>
<dbReference type="RefSeq" id="WP_263050049.1">
    <property type="nucleotide sequence ID" value="NZ_CP106735.1"/>
</dbReference>
<protein>
    <submittedName>
        <fullName evidence="1">STAS/SEC14 domain-containing protein</fullName>
    </submittedName>
</protein>
<reference evidence="1" key="1">
    <citation type="submission" date="2022-10" db="EMBL/GenBank/DDBJ databases">
        <title>Comparative genomics and taxonomic characterization of three novel marine species of genus Reichenbachiella exhibiting antioxidant and polysaccharide degradation activities.</title>
        <authorList>
            <person name="Muhammad N."/>
            <person name="Lee Y.-J."/>
            <person name="Ko J."/>
            <person name="Kim S.-G."/>
        </authorList>
    </citation>
    <scope>NUCLEOTIDE SEQUENCE</scope>
    <source>
        <strain evidence="1">Wsw4-B4</strain>
    </source>
</reference>
<dbReference type="EMBL" id="CP106735">
    <property type="protein sequence ID" value="UXX78303.1"/>
    <property type="molecule type" value="Genomic_DNA"/>
</dbReference>
<keyword evidence="2" id="KW-1185">Reference proteome</keyword>
<name>A0ABY6CZS6_9BACT</name>
<dbReference type="Gene3D" id="3.40.50.10600">
    <property type="entry name" value="SpoIIaa-like domains"/>
    <property type="match status" value="1"/>
</dbReference>
<gene>
    <name evidence="1" type="ORF">N7E81_13150</name>
</gene>